<evidence type="ECO:0000313" key="2">
    <source>
        <dbReference type="Proteomes" id="UP000007875"/>
    </source>
</evidence>
<reference evidence="1" key="2">
    <citation type="submission" date="2025-08" db="UniProtKB">
        <authorList>
            <consortium name="Ensembl"/>
        </authorList>
    </citation>
    <scope>IDENTIFICATION</scope>
</reference>
<reference evidence="2" key="1">
    <citation type="submission" date="2003-08" db="EMBL/GenBank/DDBJ databases">
        <authorList>
            <person name="Birren B."/>
            <person name="Nusbaum C."/>
            <person name="Abebe A."/>
            <person name="Abouelleil A."/>
            <person name="Adekoya E."/>
            <person name="Ait-zahra M."/>
            <person name="Allen N."/>
            <person name="Allen T."/>
            <person name="An P."/>
            <person name="Anderson M."/>
            <person name="Anderson S."/>
            <person name="Arachchi H."/>
            <person name="Armbruster J."/>
            <person name="Bachantsang P."/>
            <person name="Baldwin J."/>
            <person name="Barry A."/>
            <person name="Bayul T."/>
            <person name="Blitshsteyn B."/>
            <person name="Bloom T."/>
            <person name="Blye J."/>
            <person name="Boguslavskiy L."/>
            <person name="Borowsky M."/>
            <person name="Boukhgalter B."/>
            <person name="Brunache A."/>
            <person name="Butler J."/>
            <person name="Calixte N."/>
            <person name="Calvo S."/>
            <person name="Camarata J."/>
            <person name="Campo K."/>
            <person name="Chang J."/>
            <person name="Cheshatsang Y."/>
            <person name="Citroen M."/>
            <person name="Collymore A."/>
            <person name="Considine T."/>
            <person name="Cook A."/>
            <person name="Cooke P."/>
            <person name="Corum B."/>
            <person name="Cuomo C."/>
            <person name="David R."/>
            <person name="Dawoe T."/>
            <person name="Degray S."/>
            <person name="Dodge S."/>
            <person name="Dooley K."/>
            <person name="Dorje P."/>
            <person name="Dorjee K."/>
            <person name="Dorris L."/>
            <person name="Duffey N."/>
            <person name="Dupes A."/>
            <person name="Elkins T."/>
            <person name="Engels R."/>
            <person name="Erickson J."/>
            <person name="Farina A."/>
            <person name="Faro S."/>
            <person name="Ferreira P."/>
            <person name="Fischer H."/>
            <person name="Fitzgerald M."/>
            <person name="Foley K."/>
            <person name="Gage D."/>
            <person name="Galagan J."/>
            <person name="Gearin G."/>
            <person name="Gnerre S."/>
            <person name="Gnirke A."/>
            <person name="Goyette A."/>
            <person name="Graham J."/>
            <person name="Grandbois E."/>
            <person name="Gyaltsen K."/>
            <person name="Hafez N."/>
            <person name="Hagopian D."/>
            <person name="Hagos B."/>
            <person name="Hall J."/>
            <person name="Hatcher B."/>
            <person name="Heller A."/>
            <person name="Higgins H."/>
            <person name="Honan T."/>
            <person name="Horn A."/>
            <person name="Houde N."/>
            <person name="Hughes L."/>
            <person name="Hulme W."/>
            <person name="Husby E."/>
            <person name="Iliev I."/>
            <person name="Jaffe D."/>
            <person name="Jones C."/>
            <person name="Kamal M."/>
            <person name="Kamat A."/>
            <person name="Kamvysselis M."/>
            <person name="Karlsson E."/>
            <person name="Kells C."/>
            <person name="Kieu A."/>
            <person name="Kisner P."/>
            <person name="Kodira C."/>
            <person name="Kulbokas E."/>
            <person name="Labutti K."/>
            <person name="Lama D."/>
            <person name="Landers T."/>
            <person name="Leger J."/>
            <person name="Levine S."/>
            <person name="Lewis D."/>
            <person name="Lewis T."/>
            <person name="Lindblad-toh K."/>
            <person name="Liu X."/>
            <person name="Lokyitsang T."/>
            <person name="Lokyitsang Y."/>
            <person name="Lucien O."/>
            <person name="Lui A."/>
            <person name="Ma L.J."/>
            <person name="Mabbitt R."/>
            <person name="Macdonald J."/>
            <person name="Maclean C."/>
            <person name="Major J."/>
            <person name="Manning J."/>
            <person name="Marabella R."/>
            <person name="Maru K."/>
            <person name="Matthews C."/>
            <person name="Mauceli E."/>
            <person name="Mccarthy M."/>
            <person name="Mcdonough S."/>
            <person name="Mcghee T."/>
            <person name="Meldrim J."/>
            <person name="Meneus L."/>
            <person name="Mesirov J."/>
            <person name="Mihalev A."/>
            <person name="Mihova T."/>
            <person name="Mikkelsen T."/>
            <person name="Mlenga V."/>
            <person name="Moru K."/>
            <person name="Mozes J."/>
            <person name="Mulrain L."/>
            <person name="Munson G."/>
            <person name="Naylor J."/>
            <person name="Newes C."/>
            <person name="Nguyen C."/>
            <person name="Nguyen N."/>
            <person name="Nguyen T."/>
            <person name="Nicol R."/>
            <person name="Nielsen C."/>
            <person name="Nizzari M."/>
            <person name="Norbu C."/>
            <person name="Norbu N."/>
            <person name="O'donnell P."/>
            <person name="Okoawo O."/>
            <person name="O'leary S."/>
            <person name="Omotosho B."/>
            <person name="O'neill K."/>
            <person name="Osman S."/>
            <person name="Parker S."/>
            <person name="Perrin D."/>
            <person name="Phunkhang P."/>
            <person name="Piqani B."/>
            <person name="Purcell S."/>
            <person name="Rachupka T."/>
            <person name="Ramasamy U."/>
            <person name="Rameau R."/>
            <person name="Ray V."/>
            <person name="Raymond C."/>
            <person name="Retta R."/>
            <person name="Richardson S."/>
            <person name="Rise C."/>
            <person name="Rodriguez J."/>
            <person name="Rogers J."/>
            <person name="Rogov P."/>
            <person name="Rutman M."/>
            <person name="Schupbach R."/>
            <person name="Seaman C."/>
            <person name="Settipalli S."/>
            <person name="Sharpe T."/>
            <person name="Sheridan J."/>
            <person name="Sherpa N."/>
            <person name="Shi J."/>
            <person name="Smirnov S."/>
            <person name="Smith C."/>
            <person name="Sougnez C."/>
            <person name="Spencer B."/>
            <person name="Stalker J."/>
            <person name="Stange-thomann N."/>
            <person name="Stavropoulos S."/>
            <person name="Stetson K."/>
            <person name="Stone C."/>
            <person name="Stone S."/>
            <person name="Stubbs M."/>
            <person name="Talamas J."/>
            <person name="Tchuinga P."/>
            <person name="Tenzing P."/>
            <person name="Tesfaye S."/>
            <person name="Theodore J."/>
            <person name="Thoulutsang Y."/>
            <person name="Topham K."/>
            <person name="Towey S."/>
            <person name="Tsamla T."/>
            <person name="Tsomo N."/>
            <person name="Vallee D."/>
            <person name="Vassiliev H."/>
            <person name="Venkataraman V."/>
            <person name="Vinson J."/>
            <person name="Vo A."/>
            <person name="Wade C."/>
            <person name="Wang S."/>
            <person name="Wangchuk T."/>
            <person name="Wangdi T."/>
            <person name="Whittaker C."/>
            <person name="Wilkinson J."/>
            <person name="Wu Y."/>
            <person name="Wyman D."/>
            <person name="Yadav S."/>
            <person name="Yang S."/>
            <person name="Yang X."/>
            <person name="Yeager S."/>
            <person name="Yee E."/>
            <person name="Young G."/>
            <person name="Zainoun J."/>
            <person name="Zembeck L."/>
            <person name="Zimmer A."/>
            <person name="Zody M."/>
            <person name="Lander E."/>
        </authorList>
    </citation>
    <scope>NUCLEOTIDE SEQUENCE [LARGE SCALE GENOMIC DNA]</scope>
</reference>
<name>H2Z5N9_CIOSA</name>
<organism evidence="1 2">
    <name type="scientific">Ciona savignyi</name>
    <name type="common">Pacific transparent sea squirt</name>
    <dbReference type="NCBI Taxonomy" id="51511"/>
    <lineage>
        <taxon>Eukaryota</taxon>
        <taxon>Metazoa</taxon>
        <taxon>Chordata</taxon>
        <taxon>Tunicata</taxon>
        <taxon>Ascidiacea</taxon>
        <taxon>Phlebobranchia</taxon>
        <taxon>Cionidae</taxon>
        <taxon>Ciona</taxon>
    </lineage>
</organism>
<dbReference type="OMA" id="NGIYFRR"/>
<proteinExistence type="predicted"/>
<sequence>MSLSGYVRKMENKNEFLVIPQLLTQQTCFKKLREDLSKQLKEFYKERGKNRSINTFVYEALQDSKCFEVKNGIYFRRKSVLRLEK</sequence>
<dbReference type="GeneTree" id="ENSGT00660000097275"/>
<dbReference type="Ensembl" id="ENSCSAVT00000013050.1">
    <property type="protein sequence ID" value="ENSCSAVP00000012901.1"/>
    <property type="gene ID" value="ENSCSAVG00000007578.1"/>
</dbReference>
<evidence type="ECO:0000313" key="1">
    <source>
        <dbReference type="Ensembl" id="ENSCSAVP00000012901.1"/>
    </source>
</evidence>
<keyword evidence="2" id="KW-1185">Reference proteome</keyword>
<protein>
    <submittedName>
        <fullName evidence="1">Uncharacterized protein</fullName>
    </submittedName>
</protein>
<dbReference type="HOGENOM" id="CLU_2511996_0_0_1"/>
<accession>H2Z5N9</accession>
<dbReference type="AlphaFoldDB" id="H2Z5N9"/>
<dbReference type="InParanoid" id="H2Z5N9"/>
<reference evidence="1" key="3">
    <citation type="submission" date="2025-09" db="UniProtKB">
        <authorList>
            <consortium name="Ensembl"/>
        </authorList>
    </citation>
    <scope>IDENTIFICATION</scope>
</reference>
<dbReference type="Proteomes" id="UP000007875">
    <property type="component" value="Unassembled WGS sequence"/>
</dbReference>